<dbReference type="RefSeq" id="WP_195871243.1">
    <property type="nucleotide sequence ID" value="NZ_JADOET010000006.1"/>
</dbReference>
<evidence type="ECO:0000313" key="2">
    <source>
        <dbReference type="Proteomes" id="UP000611215"/>
    </source>
</evidence>
<accession>A0ABS0EHQ9</accession>
<reference evidence="1 2" key="1">
    <citation type="submission" date="2020-11" db="EMBL/GenBank/DDBJ databases">
        <title>Winogradskyella marina sp. nov., isolated from marine sediment.</title>
        <authorList>
            <person name="Bo J."/>
            <person name="Wang S."/>
            <person name="Song X."/>
            <person name="Du Z."/>
        </authorList>
    </citation>
    <scope>NUCLEOTIDE SEQUENCE [LARGE SCALE GENOMIC DNA]</scope>
    <source>
        <strain evidence="1 2">F6397</strain>
    </source>
</reference>
<keyword evidence="2" id="KW-1185">Reference proteome</keyword>
<dbReference type="Proteomes" id="UP000611215">
    <property type="component" value="Unassembled WGS sequence"/>
</dbReference>
<name>A0ABS0EHQ9_9FLAO</name>
<dbReference type="EMBL" id="JADOET010000006">
    <property type="protein sequence ID" value="MBF8149968.1"/>
    <property type="molecule type" value="Genomic_DNA"/>
</dbReference>
<evidence type="ECO:0000313" key="1">
    <source>
        <dbReference type="EMBL" id="MBF8149968.1"/>
    </source>
</evidence>
<sequence length="202" mass="23843">MLFSFFNTSTKEERFWNWVVKNKTKLEAFIHSDFEDYTVYNGLSKALKKYNPLLFPEMTLSDEKVVLIITPDGMKDGILPTQKLFDAKPDLDNWIVKKFRQPNDEIELNFDGVEYPSSDIKIRTVINENEEKVDIEIYIKNMDSDPNKHKTLAFLYLDHILGEFNTITKVGYIDFKHWSDEMDIDDGISILQLRKLIEQELY</sequence>
<gene>
    <name evidence="1" type="ORF">ITJ86_08660</name>
</gene>
<protein>
    <recommendedName>
        <fullName evidence="3">DUF695 domain-containing protein</fullName>
    </recommendedName>
</protein>
<proteinExistence type="predicted"/>
<evidence type="ECO:0008006" key="3">
    <source>
        <dbReference type="Google" id="ProtNLM"/>
    </source>
</evidence>
<comment type="caution">
    <text evidence="1">The sequence shown here is derived from an EMBL/GenBank/DDBJ whole genome shotgun (WGS) entry which is preliminary data.</text>
</comment>
<organism evidence="1 2">
    <name type="scientific">Winogradskyella marina</name>
    <dbReference type="NCBI Taxonomy" id="2785530"/>
    <lineage>
        <taxon>Bacteria</taxon>
        <taxon>Pseudomonadati</taxon>
        <taxon>Bacteroidota</taxon>
        <taxon>Flavobacteriia</taxon>
        <taxon>Flavobacteriales</taxon>
        <taxon>Flavobacteriaceae</taxon>
        <taxon>Winogradskyella</taxon>
    </lineage>
</organism>